<evidence type="ECO:0000313" key="3">
    <source>
        <dbReference type="EMBL" id="SMD14057.1"/>
    </source>
</evidence>
<dbReference type="OrthoDB" id="4551790at2"/>
<accession>A0A1Y5XTS4</accession>
<evidence type="ECO:0000256" key="1">
    <source>
        <dbReference type="ARBA" id="ARBA00023002"/>
    </source>
</evidence>
<dbReference type="PANTHER" id="PTHR35176:SF1">
    <property type="entry name" value="F420H(2)-DEPENDENT BILIVERDIN REDUCTASE"/>
    <property type="match status" value="1"/>
</dbReference>
<protein>
    <submittedName>
        <fullName evidence="3">PPOX class probable F420-dependent enzyme</fullName>
    </submittedName>
</protein>
<keyword evidence="1" id="KW-0560">Oxidoreductase</keyword>
<dbReference type="GO" id="GO:0005829">
    <property type="term" value="C:cytosol"/>
    <property type="evidence" value="ECO:0007669"/>
    <property type="project" value="TreeGrafter"/>
</dbReference>
<proteinExistence type="predicted"/>
<dbReference type="InterPro" id="IPR012349">
    <property type="entry name" value="Split_barrel_FMN-bd"/>
</dbReference>
<dbReference type="InterPro" id="IPR019920">
    <property type="entry name" value="F420-binding_dom_put"/>
</dbReference>
<dbReference type="GO" id="GO:0070967">
    <property type="term" value="F:coenzyme F420 binding"/>
    <property type="evidence" value="ECO:0007669"/>
    <property type="project" value="TreeGrafter"/>
</dbReference>
<dbReference type="InterPro" id="IPR052019">
    <property type="entry name" value="F420H2_bilvrd_red/Heme_oxyg"/>
</dbReference>
<sequence length="154" mass="17034">MTAEADFSRLFTVRYRPAVIDPRSDLAAFWRERHLCTFTTIRTDGTPHVVPVGATLDIPAGIVRVITSGDSVKARRIRAAGASGLPAALCQLDGRRWSTIEGAAVLLDDAESVREAERRYAERYRVPRVNPKRVVLQITVNRVLGNVSGHVDEQ</sequence>
<dbReference type="PANTHER" id="PTHR35176">
    <property type="entry name" value="HEME OXYGENASE HI_0854-RELATED"/>
    <property type="match status" value="1"/>
</dbReference>
<keyword evidence="4" id="KW-1185">Reference proteome</keyword>
<dbReference type="SUPFAM" id="SSF50475">
    <property type="entry name" value="FMN-binding split barrel"/>
    <property type="match status" value="1"/>
</dbReference>
<evidence type="ECO:0000313" key="4">
    <source>
        <dbReference type="Proteomes" id="UP000192674"/>
    </source>
</evidence>
<dbReference type="Proteomes" id="UP000192674">
    <property type="component" value="Unassembled WGS sequence"/>
</dbReference>
<dbReference type="AlphaFoldDB" id="A0A1Y5XTS4"/>
<evidence type="ECO:0000259" key="2">
    <source>
        <dbReference type="Pfam" id="PF01243"/>
    </source>
</evidence>
<reference evidence="3 4" key="1">
    <citation type="submission" date="2017-04" db="EMBL/GenBank/DDBJ databases">
        <authorList>
            <person name="Afonso C.L."/>
            <person name="Miller P.J."/>
            <person name="Scott M.A."/>
            <person name="Spackman E."/>
            <person name="Goraichik I."/>
            <person name="Dimitrov K.M."/>
            <person name="Suarez D.L."/>
            <person name="Swayne D.E."/>
        </authorList>
    </citation>
    <scope>NUCLEOTIDE SEQUENCE [LARGE SCALE GENOMIC DNA]</scope>
    <source>
        <strain evidence="3 4">DSM 43828</strain>
    </source>
</reference>
<dbReference type="Pfam" id="PF01243">
    <property type="entry name" value="PNPOx_N"/>
    <property type="match status" value="1"/>
</dbReference>
<name>A0A1Y5XTS4_KIBAR</name>
<dbReference type="Gene3D" id="2.30.110.10">
    <property type="entry name" value="Electron Transport, Fmn-binding Protein, Chain A"/>
    <property type="match status" value="1"/>
</dbReference>
<organism evidence="3 4">
    <name type="scientific">Kibdelosporangium aridum</name>
    <dbReference type="NCBI Taxonomy" id="2030"/>
    <lineage>
        <taxon>Bacteria</taxon>
        <taxon>Bacillati</taxon>
        <taxon>Actinomycetota</taxon>
        <taxon>Actinomycetes</taxon>
        <taxon>Pseudonocardiales</taxon>
        <taxon>Pseudonocardiaceae</taxon>
        <taxon>Kibdelosporangium</taxon>
    </lineage>
</organism>
<dbReference type="EMBL" id="FWXV01000004">
    <property type="protein sequence ID" value="SMD14057.1"/>
    <property type="molecule type" value="Genomic_DNA"/>
</dbReference>
<dbReference type="GO" id="GO:0016627">
    <property type="term" value="F:oxidoreductase activity, acting on the CH-CH group of donors"/>
    <property type="evidence" value="ECO:0007669"/>
    <property type="project" value="TreeGrafter"/>
</dbReference>
<gene>
    <name evidence="3" type="ORF">SAMN05661093_04962</name>
</gene>
<dbReference type="NCBIfam" id="TIGR03618">
    <property type="entry name" value="Rv1155_F420"/>
    <property type="match status" value="1"/>
</dbReference>
<dbReference type="InterPro" id="IPR011576">
    <property type="entry name" value="Pyridox_Oxase_N"/>
</dbReference>
<feature type="domain" description="Pyridoxamine 5'-phosphate oxidase N-terminal" evidence="2">
    <location>
        <begin position="26"/>
        <end position="143"/>
    </location>
</feature>